<keyword evidence="2 10" id="KW-0132">Cell division</keyword>
<organism evidence="10 11">
    <name type="scientific">Cellulosimicrobium arenosum</name>
    <dbReference type="NCBI Taxonomy" id="2708133"/>
    <lineage>
        <taxon>Bacteria</taxon>
        <taxon>Bacillati</taxon>
        <taxon>Actinomycetota</taxon>
        <taxon>Actinomycetes</taxon>
        <taxon>Micrococcales</taxon>
        <taxon>Promicromonosporaceae</taxon>
        <taxon>Cellulosimicrobium</taxon>
    </lineage>
</organism>
<name>A0A927IZB4_9MICO</name>
<evidence type="ECO:0000256" key="2">
    <source>
        <dbReference type="ARBA" id="ARBA00022618"/>
    </source>
</evidence>
<keyword evidence="5" id="KW-0131">Cell cycle</keyword>
<feature type="transmembrane region" description="Helical" evidence="7">
    <location>
        <begin position="113"/>
        <end position="136"/>
    </location>
</feature>
<dbReference type="AlphaFoldDB" id="A0A927IZB4"/>
<dbReference type="InterPro" id="IPR050487">
    <property type="entry name" value="FtsQ_DivIB"/>
</dbReference>
<evidence type="ECO:0000256" key="4">
    <source>
        <dbReference type="ARBA" id="ARBA00022989"/>
    </source>
</evidence>
<keyword evidence="4 7" id="KW-1133">Transmembrane helix</keyword>
<proteinExistence type="predicted"/>
<keyword evidence="7" id="KW-0472">Membrane</keyword>
<dbReference type="InterPro" id="IPR013685">
    <property type="entry name" value="POTRA_FtsQ_type"/>
</dbReference>
<keyword evidence="3 7" id="KW-0812">Transmembrane</keyword>
<feature type="region of interest" description="Disordered" evidence="6">
    <location>
        <begin position="1"/>
        <end position="91"/>
    </location>
</feature>
<dbReference type="PANTHER" id="PTHR37820:SF1">
    <property type="entry name" value="CELL DIVISION PROTEIN FTSQ"/>
    <property type="match status" value="1"/>
</dbReference>
<keyword evidence="1" id="KW-1003">Cell membrane</keyword>
<dbReference type="Gene3D" id="3.10.20.310">
    <property type="entry name" value="membrane protein fhac"/>
    <property type="match status" value="1"/>
</dbReference>
<feature type="compositionally biased region" description="Pro residues" evidence="6">
    <location>
        <begin position="1"/>
        <end position="21"/>
    </location>
</feature>
<evidence type="ECO:0000256" key="5">
    <source>
        <dbReference type="ARBA" id="ARBA00023306"/>
    </source>
</evidence>
<feature type="compositionally biased region" description="Pro residues" evidence="6">
    <location>
        <begin position="63"/>
        <end position="85"/>
    </location>
</feature>
<evidence type="ECO:0000259" key="8">
    <source>
        <dbReference type="Pfam" id="PF03799"/>
    </source>
</evidence>
<keyword evidence="11" id="KW-1185">Reference proteome</keyword>
<dbReference type="Proteomes" id="UP000610846">
    <property type="component" value="Unassembled WGS sequence"/>
</dbReference>
<dbReference type="GO" id="GO:0005886">
    <property type="term" value="C:plasma membrane"/>
    <property type="evidence" value="ECO:0007669"/>
    <property type="project" value="TreeGrafter"/>
</dbReference>
<feature type="domain" description="POTRA" evidence="9">
    <location>
        <begin position="142"/>
        <end position="205"/>
    </location>
</feature>
<evidence type="ECO:0000259" key="9">
    <source>
        <dbReference type="Pfam" id="PF08478"/>
    </source>
</evidence>
<evidence type="ECO:0000256" key="1">
    <source>
        <dbReference type="ARBA" id="ARBA00022475"/>
    </source>
</evidence>
<evidence type="ECO:0000313" key="10">
    <source>
        <dbReference type="EMBL" id="MBD8079191.1"/>
    </source>
</evidence>
<evidence type="ECO:0000313" key="11">
    <source>
        <dbReference type="Proteomes" id="UP000610846"/>
    </source>
</evidence>
<evidence type="ECO:0000256" key="6">
    <source>
        <dbReference type="SAM" id="MobiDB-lite"/>
    </source>
</evidence>
<protein>
    <submittedName>
        <fullName evidence="10">Cell division protein FtsQ/DivIB</fullName>
    </submittedName>
</protein>
<feature type="domain" description="Cell division protein FtsQ/DivIB C-terminal" evidence="8">
    <location>
        <begin position="213"/>
        <end position="324"/>
    </location>
</feature>
<comment type="caution">
    <text evidence="10">The sequence shown here is derived from an EMBL/GenBank/DDBJ whole genome shotgun (WGS) entry which is preliminary data.</text>
</comment>
<evidence type="ECO:0000256" key="7">
    <source>
        <dbReference type="SAM" id="Phobius"/>
    </source>
</evidence>
<accession>A0A927IZB4</accession>
<dbReference type="PANTHER" id="PTHR37820">
    <property type="entry name" value="CELL DIVISION PROTEIN DIVIB"/>
    <property type="match status" value="1"/>
</dbReference>
<dbReference type="Pfam" id="PF03799">
    <property type="entry name" value="FtsQ_DivIB_C"/>
    <property type="match status" value="1"/>
</dbReference>
<dbReference type="Pfam" id="PF08478">
    <property type="entry name" value="POTRA_1"/>
    <property type="match status" value="1"/>
</dbReference>
<reference evidence="10" key="1">
    <citation type="journal article" date="2018" name="Curr. Microbiol.">
        <title>Cellulosimicrobium arenosum sp. nov., Isolated from Marine Sediment Sand.</title>
        <authorList>
            <person name="Oh M."/>
            <person name="Kim J.H."/>
            <person name="Yoon J.H."/>
            <person name="Schumann P."/>
            <person name="Kim W."/>
        </authorList>
    </citation>
    <scope>NUCLEOTIDE SEQUENCE</scope>
    <source>
        <strain evidence="10">KCTC 49039</strain>
    </source>
</reference>
<reference evidence="10" key="2">
    <citation type="submission" date="2020-09" db="EMBL/GenBank/DDBJ databases">
        <authorList>
            <person name="Yu Y."/>
        </authorList>
    </citation>
    <scope>NUCLEOTIDE SEQUENCE</scope>
    <source>
        <strain evidence="10">KCTC 49039</strain>
    </source>
</reference>
<dbReference type="GO" id="GO:0051301">
    <property type="term" value="P:cell division"/>
    <property type="evidence" value="ECO:0007669"/>
    <property type="project" value="UniProtKB-KW"/>
</dbReference>
<dbReference type="InterPro" id="IPR005548">
    <property type="entry name" value="Cell_div_FtsQ/DivIB_C"/>
</dbReference>
<sequence length="334" mass="35256">MRPPPRPRTPPSARPSAPPAEPRAEPAPRAPAAPRTGERDTSRRGSASAPPVRRRASREEVVPAPPRVPGPPPRGAGPVPRPPTGPVGVVSHGMADRLAEREAMRRHRVLRRVVLWTVAAVATAGIVWAALFSPLLGLDPDDVRVSGEGTVVDPAEVTAVAARSQGVPLPRLDTVAMRDEVLGLNGVRDVTIRRAWPHGLVLRLTSREPVAAVPVDDGFALLDAEGVRVRTDDAEPEGLPVVDVPLDDEGAVALAAALVVLNALPADLHAEVAEVSARTRDTVEMRLRDGALVVWGGGGDVALKVRVLQTLRALPENADVTVFDVSVPTTPVTR</sequence>
<gene>
    <name evidence="10" type="ORF">IF651_09020</name>
</gene>
<dbReference type="EMBL" id="JACYHB010000006">
    <property type="protein sequence ID" value="MBD8079191.1"/>
    <property type="molecule type" value="Genomic_DNA"/>
</dbReference>
<evidence type="ECO:0000256" key="3">
    <source>
        <dbReference type="ARBA" id="ARBA00022692"/>
    </source>
</evidence>